<proteinExistence type="predicted"/>
<name>A0A0C3BFX3_PILCF</name>
<dbReference type="AlphaFoldDB" id="A0A0C3BFX3"/>
<gene>
    <name evidence="2" type="ORF">PILCRDRAFT_654376</name>
</gene>
<sequence length="264" mass="28583">MGFGRLAASKIEPDVEIVSPVAQPINNVKKAIAAAVNPTPPSTSESFRKYLRAEGKKMTMCAIKGEPFPGLPDTPPRFKKSIANIVPTPFVSLSSSGSLRKYLREEGKKIAMHALSGEPYLDTPPRFKKRMVGSVIPSFAEDPFLATNPEAFGNLADSRQVSSSLSYPAAKDVFGPGTSPIHTDLLAAEGDFVIIDPTLSKVFNLPRTSSICRVVNTVKSLSRRGSNKENVTSSTPTPTKVSRTSISSFAPNRLLSRKKSHPWR</sequence>
<accession>A0A0C3BFX3</accession>
<evidence type="ECO:0000256" key="1">
    <source>
        <dbReference type="SAM" id="MobiDB-lite"/>
    </source>
</evidence>
<organism evidence="2 3">
    <name type="scientific">Piloderma croceum (strain F 1598)</name>
    <dbReference type="NCBI Taxonomy" id="765440"/>
    <lineage>
        <taxon>Eukaryota</taxon>
        <taxon>Fungi</taxon>
        <taxon>Dikarya</taxon>
        <taxon>Basidiomycota</taxon>
        <taxon>Agaricomycotina</taxon>
        <taxon>Agaricomycetes</taxon>
        <taxon>Agaricomycetidae</taxon>
        <taxon>Atheliales</taxon>
        <taxon>Atheliaceae</taxon>
        <taxon>Piloderma</taxon>
    </lineage>
</organism>
<dbReference type="Proteomes" id="UP000054166">
    <property type="component" value="Unassembled WGS sequence"/>
</dbReference>
<dbReference type="EMBL" id="KN833037">
    <property type="protein sequence ID" value="KIM76247.1"/>
    <property type="molecule type" value="Genomic_DNA"/>
</dbReference>
<protein>
    <submittedName>
        <fullName evidence="2">Uncharacterized protein</fullName>
    </submittedName>
</protein>
<feature type="compositionally biased region" description="Low complexity" evidence="1">
    <location>
        <begin position="231"/>
        <end position="245"/>
    </location>
</feature>
<dbReference type="HOGENOM" id="CLU_1054174_0_0_1"/>
<evidence type="ECO:0000313" key="2">
    <source>
        <dbReference type="EMBL" id="KIM76247.1"/>
    </source>
</evidence>
<dbReference type="InParanoid" id="A0A0C3BFX3"/>
<reference evidence="2 3" key="1">
    <citation type="submission" date="2014-04" db="EMBL/GenBank/DDBJ databases">
        <authorList>
            <consortium name="DOE Joint Genome Institute"/>
            <person name="Kuo A."/>
            <person name="Tarkka M."/>
            <person name="Buscot F."/>
            <person name="Kohler A."/>
            <person name="Nagy L.G."/>
            <person name="Floudas D."/>
            <person name="Copeland A."/>
            <person name="Barry K.W."/>
            <person name="Cichocki N."/>
            <person name="Veneault-Fourrey C."/>
            <person name="LaButti K."/>
            <person name="Lindquist E.A."/>
            <person name="Lipzen A."/>
            <person name="Lundell T."/>
            <person name="Morin E."/>
            <person name="Murat C."/>
            <person name="Sun H."/>
            <person name="Tunlid A."/>
            <person name="Henrissat B."/>
            <person name="Grigoriev I.V."/>
            <person name="Hibbett D.S."/>
            <person name="Martin F."/>
            <person name="Nordberg H.P."/>
            <person name="Cantor M.N."/>
            <person name="Hua S.X."/>
        </authorList>
    </citation>
    <scope>NUCLEOTIDE SEQUENCE [LARGE SCALE GENOMIC DNA]</scope>
    <source>
        <strain evidence="2 3">F 1598</strain>
    </source>
</reference>
<keyword evidence="3" id="KW-1185">Reference proteome</keyword>
<reference evidence="3" key="2">
    <citation type="submission" date="2015-01" db="EMBL/GenBank/DDBJ databases">
        <title>Evolutionary Origins and Diversification of the Mycorrhizal Mutualists.</title>
        <authorList>
            <consortium name="DOE Joint Genome Institute"/>
            <consortium name="Mycorrhizal Genomics Consortium"/>
            <person name="Kohler A."/>
            <person name="Kuo A."/>
            <person name="Nagy L.G."/>
            <person name="Floudas D."/>
            <person name="Copeland A."/>
            <person name="Barry K.W."/>
            <person name="Cichocki N."/>
            <person name="Veneault-Fourrey C."/>
            <person name="LaButti K."/>
            <person name="Lindquist E.A."/>
            <person name="Lipzen A."/>
            <person name="Lundell T."/>
            <person name="Morin E."/>
            <person name="Murat C."/>
            <person name="Riley R."/>
            <person name="Ohm R."/>
            <person name="Sun H."/>
            <person name="Tunlid A."/>
            <person name="Henrissat B."/>
            <person name="Grigoriev I.V."/>
            <person name="Hibbett D.S."/>
            <person name="Martin F."/>
        </authorList>
    </citation>
    <scope>NUCLEOTIDE SEQUENCE [LARGE SCALE GENOMIC DNA]</scope>
    <source>
        <strain evidence="3">F 1598</strain>
    </source>
</reference>
<feature type="region of interest" description="Disordered" evidence="1">
    <location>
        <begin position="222"/>
        <end position="264"/>
    </location>
</feature>
<feature type="compositionally biased region" description="Basic residues" evidence="1">
    <location>
        <begin position="255"/>
        <end position="264"/>
    </location>
</feature>
<evidence type="ECO:0000313" key="3">
    <source>
        <dbReference type="Proteomes" id="UP000054166"/>
    </source>
</evidence>